<keyword evidence="1" id="KW-1133">Transmembrane helix</keyword>
<keyword evidence="1" id="KW-0472">Membrane</keyword>
<gene>
    <name evidence="2" type="ORF">A2392_00020</name>
</gene>
<keyword evidence="1" id="KW-0812">Transmembrane</keyword>
<reference evidence="2 3" key="1">
    <citation type="journal article" date="2016" name="Nat. Commun.">
        <title>Thousands of microbial genomes shed light on interconnected biogeochemical processes in an aquifer system.</title>
        <authorList>
            <person name="Anantharaman K."/>
            <person name="Brown C.T."/>
            <person name="Hug L.A."/>
            <person name="Sharon I."/>
            <person name="Castelle C.J."/>
            <person name="Probst A.J."/>
            <person name="Thomas B.C."/>
            <person name="Singh A."/>
            <person name="Wilkins M.J."/>
            <person name="Karaoz U."/>
            <person name="Brodie E.L."/>
            <person name="Williams K.H."/>
            <person name="Hubbard S.S."/>
            <person name="Banfield J.F."/>
        </authorList>
    </citation>
    <scope>NUCLEOTIDE SEQUENCE [LARGE SCALE GENOMIC DNA]</scope>
</reference>
<comment type="caution">
    <text evidence="2">The sequence shown here is derived from an EMBL/GenBank/DDBJ whole genome shotgun (WGS) entry which is preliminary data.</text>
</comment>
<evidence type="ECO:0000313" key="2">
    <source>
        <dbReference type="EMBL" id="OGG85450.1"/>
    </source>
</evidence>
<organism evidence="2 3">
    <name type="scientific">Candidatus Kaiserbacteria bacterium RIFOXYB1_FULL_46_14</name>
    <dbReference type="NCBI Taxonomy" id="1798531"/>
    <lineage>
        <taxon>Bacteria</taxon>
        <taxon>Candidatus Kaiseribacteriota</taxon>
    </lineage>
</organism>
<name>A0A1F6FHW7_9BACT</name>
<evidence type="ECO:0000313" key="3">
    <source>
        <dbReference type="Proteomes" id="UP000177395"/>
    </source>
</evidence>
<proteinExistence type="predicted"/>
<sequence>MDTISFKGETYIKGSKIAEELGYTADYVGQLCRSRQVEGTLVGRSWYVSEKSIRAHKKNRYRSNQTKSVDAVRQMMGVRTQPKPLLFEDRFSTPVYEADDQPLIPSIKKHFETTPPQVAVAQDEELEGSAVYLKRVTMSEPARVNEVRHSEAPKDYPARPAVRYMTGEAPVSRMDDVRVAHRPIIEQEVYIVETPANGSRIYIKAVSSAIIAAGFLLLVSFISFEQQTFASRVMPLDTEYYFDFSGGLQATVNLWSAK</sequence>
<evidence type="ECO:0008006" key="4">
    <source>
        <dbReference type="Google" id="ProtNLM"/>
    </source>
</evidence>
<dbReference type="AlphaFoldDB" id="A0A1F6FHW7"/>
<accession>A0A1F6FHW7</accession>
<evidence type="ECO:0000256" key="1">
    <source>
        <dbReference type="SAM" id="Phobius"/>
    </source>
</evidence>
<dbReference type="EMBL" id="MFMS01000008">
    <property type="protein sequence ID" value="OGG85450.1"/>
    <property type="molecule type" value="Genomic_DNA"/>
</dbReference>
<dbReference type="STRING" id="1798531.A2392_00020"/>
<feature type="transmembrane region" description="Helical" evidence="1">
    <location>
        <begin position="201"/>
        <end position="224"/>
    </location>
</feature>
<protein>
    <recommendedName>
        <fullName evidence="4">Helix-turn-helix domain-containing protein</fullName>
    </recommendedName>
</protein>
<dbReference type="Proteomes" id="UP000177395">
    <property type="component" value="Unassembled WGS sequence"/>
</dbReference>